<dbReference type="RefSeq" id="WP_099623343.1">
    <property type="nucleotide sequence ID" value="NZ_CP024201.1"/>
</dbReference>
<dbReference type="InterPro" id="IPR008928">
    <property type="entry name" value="6-hairpin_glycosidase_sf"/>
</dbReference>
<evidence type="ECO:0000259" key="3">
    <source>
        <dbReference type="Pfam" id="PF13439"/>
    </source>
</evidence>
<feature type="compositionally biased region" description="Basic and acidic residues" evidence="1">
    <location>
        <begin position="765"/>
        <end position="777"/>
    </location>
</feature>
<evidence type="ECO:0000256" key="1">
    <source>
        <dbReference type="SAM" id="MobiDB-lite"/>
    </source>
</evidence>
<dbReference type="EMBL" id="CP024201">
    <property type="protein sequence ID" value="ATQ44095.1"/>
    <property type="molecule type" value="Genomic_DNA"/>
</dbReference>
<feature type="domain" description="Glycosyltransferase subfamily 4-like N-terminal" evidence="3">
    <location>
        <begin position="59"/>
        <end position="190"/>
    </location>
</feature>
<dbReference type="Pfam" id="PF13439">
    <property type="entry name" value="Glyco_transf_4"/>
    <property type="match status" value="1"/>
</dbReference>
<proteinExistence type="predicted"/>
<dbReference type="AlphaFoldDB" id="A0A2D2B1F5"/>
<dbReference type="GO" id="GO:0016757">
    <property type="term" value="F:glycosyltransferase activity"/>
    <property type="evidence" value="ECO:0007669"/>
    <property type="project" value="InterPro"/>
</dbReference>
<dbReference type="KEGG" id="cmb:CSW64_17720"/>
<dbReference type="Gene3D" id="3.40.50.2000">
    <property type="entry name" value="Glycogen Phosphorylase B"/>
    <property type="match status" value="2"/>
</dbReference>
<feature type="compositionally biased region" description="Polar residues" evidence="1">
    <location>
        <begin position="780"/>
        <end position="809"/>
    </location>
</feature>
<reference evidence="4 5" key="1">
    <citation type="submission" date="2017-10" db="EMBL/GenBank/DDBJ databases">
        <title>Genome sequence of Caulobacter mirabilis FWC38.</title>
        <authorList>
            <person name="Fiebig A."/>
            <person name="Crosson S."/>
        </authorList>
    </citation>
    <scope>NUCLEOTIDE SEQUENCE [LARGE SCALE GENOMIC DNA]</scope>
    <source>
        <strain evidence="4 5">FWC 38</strain>
    </source>
</reference>
<dbReference type="Pfam" id="PF00534">
    <property type="entry name" value="Glycos_transf_1"/>
    <property type="match status" value="1"/>
</dbReference>
<dbReference type="InterPro" id="IPR001296">
    <property type="entry name" value="Glyco_trans_1"/>
</dbReference>
<dbReference type="OrthoDB" id="9793726at2"/>
<dbReference type="InterPro" id="IPR028098">
    <property type="entry name" value="Glyco_trans_4-like_N"/>
</dbReference>
<sequence>MHRVTAETLQTAAPHRLLSSSGQIRRIVLVGSFPPRRCGIATFTSDVRNALLAAAPQAAVDVVAMADEGETYGYGEEVMFAVRQDHLEDYAEAARRIDALEPDVVCVQHEFGLFGGPAGEHLMALLDAVQAPVIATVHTVLSHPTEDQRRVFARLLRRASKIIVMAERGHDMLRDLWGVPPRKLAIVPHGAPDRPLVDTAGPKQALGLEGREVLLTFGLLSPGKGLETAIRALPDIVRARPDALYVVLGATHPHLVAREGEVYREGLAALAEALGVTAHIRFENRYVDTPHLLEWLAAADIYLTPYPNEAQITSGTLSYAVALGKAVISTPYWHAQELLADGRGVLTPFRDAAAIARAATTLLSRPDTMAEMRRRAWEKGRDTVWSRLAESYLGVVSEVRRTAPWRADVRTEGPRPPRPALGGLRRMTDACGLLQHSTYGIPDRNHGYCVDDNARALLLTHRLRAAGLPAHDLDDLATAYAAFVHHAWNPAAGRFRNFMGYDRRWLEDAGSDDSSARAYWAAAITASEAPSQAMRRWARELCEAAGKHLDGFTALRTYAFLILGLSSLVRGDLTLGHERDLLERLAKGLCSALSDDADWRWFEPFLTYDNARLPEALLRAGQVLDDDALTKAGLDALGWLCGRQVGPGGVFRAVGTGNFGRLNTTAAPFDQQPLEAAATVDACAAAFAATGDIRWLSEARRAFDWFLGKNELGAPLADPESGECYDGLTPTGANLNRGAESILSFQLAVCAMHALERLAQPGPRPADKASPEGRPVDRCPSSTTANSDSRPIRNVSSFGPSTSLQTPDR</sequence>
<evidence type="ECO:0000313" key="4">
    <source>
        <dbReference type="EMBL" id="ATQ44095.1"/>
    </source>
</evidence>
<keyword evidence="5" id="KW-1185">Reference proteome</keyword>
<keyword evidence="4" id="KW-0808">Transferase</keyword>
<dbReference type="SUPFAM" id="SSF53756">
    <property type="entry name" value="UDP-Glycosyltransferase/glycogen phosphorylase"/>
    <property type="match status" value="1"/>
</dbReference>
<evidence type="ECO:0000259" key="2">
    <source>
        <dbReference type="Pfam" id="PF00534"/>
    </source>
</evidence>
<dbReference type="SUPFAM" id="SSF48208">
    <property type="entry name" value="Six-hairpin glycosidases"/>
    <property type="match status" value="1"/>
</dbReference>
<dbReference type="PANTHER" id="PTHR12526:SF572">
    <property type="entry name" value="BLL5144 PROTEIN"/>
    <property type="match status" value="1"/>
</dbReference>
<name>A0A2D2B1F5_9CAUL</name>
<dbReference type="Proteomes" id="UP000228945">
    <property type="component" value="Chromosome"/>
</dbReference>
<dbReference type="CDD" id="cd03822">
    <property type="entry name" value="GT4_mannosyltransferase-like"/>
    <property type="match status" value="1"/>
</dbReference>
<gene>
    <name evidence="4" type="ORF">CSW64_17720</name>
</gene>
<dbReference type="GO" id="GO:0005975">
    <property type="term" value="P:carbohydrate metabolic process"/>
    <property type="evidence" value="ECO:0007669"/>
    <property type="project" value="InterPro"/>
</dbReference>
<evidence type="ECO:0000313" key="5">
    <source>
        <dbReference type="Proteomes" id="UP000228945"/>
    </source>
</evidence>
<protein>
    <submittedName>
        <fullName evidence="4">Glycosyl transferase family 1</fullName>
    </submittedName>
</protein>
<organism evidence="4 5">
    <name type="scientific">Caulobacter mirabilis</name>
    <dbReference type="NCBI Taxonomy" id="69666"/>
    <lineage>
        <taxon>Bacteria</taxon>
        <taxon>Pseudomonadati</taxon>
        <taxon>Pseudomonadota</taxon>
        <taxon>Alphaproteobacteria</taxon>
        <taxon>Caulobacterales</taxon>
        <taxon>Caulobacteraceae</taxon>
        <taxon>Caulobacter</taxon>
    </lineage>
</organism>
<accession>A0A2D2B1F5</accession>
<feature type="domain" description="Glycosyl transferase family 1" evidence="2">
    <location>
        <begin position="208"/>
        <end position="376"/>
    </location>
</feature>
<feature type="region of interest" description="Disordered" evidence="1">
    <location>
        <begin position="760"/>
        <end position="809"/>
    </location>
</feature>
<dbReference type="PANTHER" id="PTHR12526">
    <property type="entry name" value="GLYCOSYLTRANSFERASE"/>
    <property type="match status" value="1"/>
</dbReference>